<keyword evidence="8" id="KW-0472">Membrane</keyword>
<comment type="caution">
    <text evidence="10">The sequence shown here is derived from an EMBL/GenBank/DDBJ whole genome shotgun (WGS) entry which is preliminary data.</text>
</comment>
<dbReference type="GO" id="GO:0005886">
    <property type="term" value="C:plasma membrane"/>
    <property type="evidence" value="ECO:0007669"/>
    <property type="project" value="TreeGrafter"/>
</dbReference>
<dbReference type="Gene3D" id="3.90.1310.10">
    <property type="entry name" value="Penicillin-binding protein 2a (Domain 2)"/>
    <property type="match status" value="1"/>
</dbReference>
<evidence type="ECO:0000256" key="6">
    <source>
        <dbReference type="ARBA" id="ARBA00022801"/>
    </source>
</evidence>
<feature type="domain" description="Penicillin-binding protein dimerisation" evidence="9">
    <location>
        <begin position="51"/>
        <end position="102"/>
    </location>
</feature>
<dbReference type="Pfam" id="PF03717">
    <property type="entry name" value="PBP_dimer"/>
    <property type="match status" value="1"/>
</dbReference>
<protein>
    <recommendedName>
        <fullName evidence="3">beta-lactamase</fullName>
        <ecNumber evidence="3">3.5.2.6</ecNumber>
    </recommendedName>
</protein>
<dbReference type="GO" id="GO:0004180">
    <property type="term" value="F:carboxypeptidase activity"/>
    <property type="evidence" value="ECO:0007669"/>
    <property type="project" value="UniProtKB-KW"/>
</dbReference>
<dbReference type="GO" id="GO:0046677">
    <property type="term" value="P:response to antibiotic"/>
    <property type="evidence" value="ECO:0007669"/>
    <property type="project" value="UniProtKB-KW"/>
</dbReference>
<dbReference type="GO" id="GO:0008658">
    <property type="term" value="F:penicillin binding"/>
    <property type="evidence" value="ECO:0007669"/>
    <property type="project" value="InterPro"/>
</dbReference>
<comment type="catalytic activity">
    <reaction evidence="1">
        <text>a beta-lactam + H2O = a substituted beta-amino acid</text>
        <dbReference type="Rhea" id="RHEA:20401"/>
        <dbReference type="ChEBI" id="CHEBI:15377"/>
        <dbReference type="ChEBI" id="CHEBI:35627"/>
        <dbReference type="ChEBI" id="CHEBI:140347"/>
        <dbReference type="EC" id="3.5.2.6"/>
    </reaction>
</comment>
<reference evidence="10 11" key="1">
    <citation type="submission" date="2015-11" db="EMBL/GenBank/DDBJ databases">
        <authorList>
            <person name="Varghese N."/>
        </authorList>
    </citation>
    <scope>NUCLEOTIDE SEQUENCE [LARGE SCALE GENOMIC DNA]</scope>
    <source>
        <strain evidence="10 11">JGI-25</strain>
    </source>
</reference>
<evidence type="ECO:0000256" key="8">
    <source>
        <dbReference type="SAM" id="Phobius"/>
    </source>
</evidence>
<accession>A0A916LJ13</accession>
<dbReference type="GO" id="GO:0071555">
    <property type="term" value="P:cell wall organization"/>
    <property type="evidence" value="ECO:0007669"/>
    <property type="project" value="TreeGrafter"/>
</dbReference>
<proteinExistence type="inferred from homology"/>
<evidence type="ECO:0000259" key="9">
    <source>
        <dbReference type="Pfam" id="PF03717"/>
    </source>
</evidence>
<gene>
    <name evidence="10" type="ORF">JGI25_00380</name>
</gene>
<evidence type="ECO:0000313" key="11">
    <source>
        <dbReference type="Proteomes" id="UP000243105"/>
    </source>
</evidence>
<evidence type="ECO:0000256" key="2">
    <source>
        <dbReference type="ARBA" id="ARBA00007898"/>
    </source>
</evidence>
<evidence type="ECO:0000256" key="7">
    <source>
        <dbReference type="ARBA" id="ARBA00023251"/>
    </source>
</evidence>
<name>A0A916LJ13_KRYT1</name>
<dbReference type="AlphaFoldDB" id="A0A916LJ13"/>
<keyword evidence="8" id="KW-0812">Transmembrane</keyword>
<dbReference type="PANTHER" id="PTHR30627">
    <property type="entry name" value="PEPTIDOGLYCAN D,D-TRANSPEPTIDASE"/>
    <property type="match status" value="1"/>
</dbReference>
<keyword evidence="8" id="KW-1133">Transmembrane helix</keyword>
<dbReference type="EMBL" id="CZVV01000015">
    <property type="protein sequence ID" value="CUS98190.1"/>
    <property type="molecule type" value="Genomic_DNA"/>
</dbReference>
<dbReference type="GO" id="GO:0008800">
    <property type="term" value="F:beta-lactamase activity"/>
    <property type="evidence" value="ECO:0007669"/>
    <property type="project" value="UniProtKB-EC"/>
</dbReference>
<keyword evidence="4" id="KW-0645">Protease</keyword>
<evidence type="ECO:0000256" key="3">
    <source>
        <dbReference type="ARBA" id="ARBA00012865"/>
    </source>
</evidence>
<evidence type="ECO:0000256" key="1">
    <source>
        <dbReference type="ARBA" id="ARBA00001526"/>
    </source>
</evidence>
<dbReference type="InterPro" id="IPR005311">
    <property type="entry name" value="PBP_dimer"/>
</dbReference>
<keyword evidence="5" id="KW-0732">Signal</keyword>
<evidence type="ECO:0000256" key="5">
    <source>
        <dbReference type="ARBA" id="ARBA00022729"/>
    </source>
</evidence>
<dbReference type="InterPro" id="IPR050515">
    <property type="entry name" value="Beta-lactam/transpept"/>
</dbReference>
<dbReference type="InterPro" id="IPR036138">
    <property type="entry name" value="PBP_dimer_sf"/>
</dbReference>
<sequence length="113" mass="13355">MSETSRVKFLKVFLFLVFLFLIVKLYELQLYRDIEYKRQAESNSIRTIQHDPIRGLILDRNGKIVVDNVPSYTVTLTPYEFDLRNLDILTKILKVDRQYILEKISSAPSPFEL</sequence>
<keyword evidence="6" id="KW-0378">Hydrolase</keyword>
<evidence type="ECO:0000313" key="10">
    <source>
        <dbReference type="EMBL" id="CUS98190.1"/>
    </source>
</evidence>
<evidence type="ECO:0000256" key="4">
    <source>
        <dbReference type="ARBA" id="ARBA00022645"/>
    </source>
</evidence>
<keyword evidence="7" id="KW-0046">Antibiotic resistance</keyword>
<keyword evidence="4" id="KW-0121">Carboxypeptidase</keyword>
<comment type="similarity">
    <text evidence="2">Belongs to the class-D beta-lactamase family.</text>
</comment>
<dbReference type="PANTHER" id="PTHR30627:SF6">
    <property type="entry name" value="BETA-LACTAMASE YBXI-RELATED"/>
    <property type="match status" value="1"/>
</dbReference>
<dbReference type="Proteomes" id="UP000243105">
    <property type="component" value="Unassembled WGS sequence"/>
</dbReference>
<dbReference type="EC" id="3.5.2.6" evidence="3"/>
<organism evidence="10 11">
    <name type="scientific">Kryptobacter tengchongensis</name>
    <dbReference type="NCBI Taxonomy" id="1643429"/>
    <lineage>
        <taxon>Bacteria</taxon>
        <taxon>Pseudomonadati</taxon>
        <taxon>Candidatus Kryptoniota</taxon>
        <taxon>Candidatus Kryptobacter</taxon>
    </lineage>
</organism>
<feature type="non-terminal residue" evidence="10">
    <location>
        <position position="113"/>
    </location>
</feature>
<dbReference type="SUPFAM" id="SSF56519">
    <property type="entry name" value="Penicillin binding protein dimerisation domain"/>
    <property type="match status" value="1"/>
</dbReference>
<feature type="transmembrane region" description="Helical" evidence="8">
    <location>
        <begin position="12"/>
        <end position="31"/>
    </location>
</feature>